<evidence type="ECO:0000313" key="2">
    <source>
        <dbReference type="EMBL" id="KIU11066.1"/>
    </source>
</evidence>
<accession>A0A0D1L5S7</accession>
<comment type="caution">
    <text evidence="2">The sequence shown here is derived from an EMBL/GenBank/DDBJ whole genome shotgun (WGS) entry which is preliminary data.</text>
</comment>
<dbReference type="AlphaFoldDB" id="A0A0D1L5S7"/>
<dbReference type="EMBL" id="JXBC01000004">
    <property type="protein sequence ID" value="KIU11066.1"/>
    <property type="molecule type" value="Genomic_DNA"/>
</dbReference>
<organism evidence="2 3">
    <name type="scientific">Bacillus subtilis</name>
    <dbReference type="NCBI Taxonomy" id="1423"/>
    <lineage>
        <taxon>Bacteria</taxon>
        <taxon>Bacillati</taxon>
        <taxon>Bacillota</taxon>
        <taxon>Bacilli</taxon>
        <taxon>Bacillales</taxon>
        <taxon>Bacillaceae</taxon>
        <taxon>Bacillus</taxon>
    </lineage>
</organism>
<name>A0A0D1L5S7_BACIU</name>
<feature type="compositionally biased region" description="Low complexity" evidence="1">
    <location>
        <begin position="34"/>
        <end position="43"/>
    </location>
</feature>
<dbReference type="Proteomes" id="UP000032247">
    <property type="component" value="Unassembled WGS sequence"/>
</dbReference>
<feature type="compositionally biased region" description="Basic and acidic residues" evidence="1">
    <location>
        <begin position="10"/>
        <end position="24"/>
    </location>
</feature>
<feature type="region of interest" description="Disordered" evidence="1">
    <location>
        <begin position="1"/>
        <end position="43"/>
    </location>
</feature>
<evidence type="ECO:0000256" key="1">
    <source>
        <dbReference type="SAM" id="MobiDB-lite"/>
    </source>
</evidence>
<protein>
    <submittedName>
        <fullName evidence="2">Uncharacterized protein</fullName>
    </submittedName>
</protein>
<sequence>MLPTQSATKKGFDHMPGKSADHFQPRQTALNLVSSSSFSSGFD</sequence>
<proteinExistence type="predicted"/>
<evidence type="ECO:0000313" key="3">
    <source>
        <dbReference type="Proteomes" id="UP000032247"/>
    </source>
</evidence>
<gene>
    <name evidence="2" type="ORF">SC09_Contig25orf01016</name>
</gene>
<reference evidence="2 3" key="1">
    <citation type="submission" date="2014-12" db="EMBL/GenBank/DDBJ databases">
        <title>Comparative genome analysis of Bacillus coagulans HM-08, Clostridium butyricum HM-68, Bacillus subtilis HM-66 and Bacillus licheniformis BL-09.</title>
        <authorList>
            <person name="Zhang H."/>
        </authorList>
    </citation>
    <scope>NUCLEOTIDE SEQUENCE [LARGE SCALE GENOMIC DNA]</scope>
    <source>
        <strain evidence="2 3">HM-66</strain>
    </source>
</reference>